<feature type="compositionally biased region" description="Basic and acidic residues" evidence="1">
    <location>
        <begin position="41"/>
        <end position="77"/>
    </location>
</feature>
<dbReference type="AlphaFoldDB" id="A0A0P0WFN3"/>
<dbReference type="Gramene" id="Os04t0650416-00">
    <property type="protein sequence ID" value="Os04t0650416-00"/>
    <property type="gene ID" value="Os04g0650416"/>
</dbReference>
<gene>
    <name evidence="2" type="ordered locus">Os04g0650416</name>
    <name evidence="2" type="ORF">OSNPB_040650416</name>
</gene>
<accession>A0A0P0WFN3</accession>
<feature type="non-terminal residue" evidence="2">
    <location>
        <position position="1"/>
    </location>
</feature>
<dbReference type="OMA" id="LAWRCWP"/>
<dbReference type="InParanoid" id="A0A0P0WFN3"/>
<dbReference type="EMBL" id="AP014960">
    <property type="protein sequence ID" value="BAS91356.1"/>
    <property type="molecule type" value="Genomic_DNA"/>
</dbReference>
<evidence type="ECO:0000256" key="1">
    <source>
        <dbReference type="SAM" id="MobiDB-lite"/>
    </source>
</evidence>
<evidence type="ECO:0000313" key="2">
    <source>
        <dbReference type="EMBL" id="BAS91356.1"/>
    </source>
</evidence>
<organism evidence="2 3">
    <name type="scientific">Oryza sativa subsp. japonica</name>
    <name type="common">Rice</name>
    <dbReference type="NCBI Taxonomy" id="39947"/>
    <lineage>
        <taxon>Eukaryota</taxon>
        <taxon>Viridiplantae</taxon>
        <taxon>Streptophyta</taxon>
        <taxon>Embryophyta</taxon>
        <taxon>Tracheophyta</taxon>
        <taxon>Spermatophyta</taxon>
        <taxon>Magnoliopsida</taxon>
        <taxon>Liliopsida</taxon>
        <taxon>Poales</taxon>
        <taxon>Poaceae</taxon>
        <taxon>BOP clade</taxon>
        <taxon>Oryzoideae</taxon>
        <taxon>Oryzeae</taxon>
        <taxon>Oryzinae</taxon>
        <taxon>Oryza</taxon>
        <taxon>Oryza sativa</taxon>
    </lineage>
</organism>
<name>A0A0P0WFN3_ORYSJ</name>
<dbReference type="Proteomes" id="UP000059680">
    <property type="component" value="Chromosome 4"/>
</dbReference>
<feature type="compositionally biased region" description="Basic and acidic residues" evidence="1">
    <location>
        <begin position="1"/>
        <end position="32"/>
    </location>
</feature>
<feature type="compositionally biased region" description="Basic and acidic residues" evidence="1">
    <location>
        <begin position="100"/>
        <end position="154"/>
    </location>
</feature>
<feature type="non-terminal residue" evidence="2">
    <location>
        <position position="154"/>
    </location>
</feature>
<dbReference type="FunCoup" id="A0A0P0WFN3">
    <property type="interactions" value="1"/>
</dbReference>
<protein>
    <submittedName>
        <fullName evidence="2">Os04g0650416 protein</fullName>
    </submittedName>
</protein>
<feature type="region of interest" description="Disordered" evidence="1">
    <location>
        <begin position="1"/>
        <end position="154"/>
    </location>
</feature>
<sequence length="154" mass="16732">ERVRHGGAEHAGGREDDPRDADLGGERLHPPAEEVGYDGDDGVRGLRPGPREDGAVERGERVDEHGDVDGRAVHRVLEAGGEGRVGGEGEDERADGVGVRGEERGELGGVARRGDDGEAEPPRREERGEVVERQRVALRREGDKEDVRRGGRRR</sequence>
<reference evidence="2 3" key="3">
    <citation type="journal article" date="2013" name="Rice">
        <title>Improvement of the Oryza sativa Nipponbare reference genome using next generation sequence and optical map data.</title>
        <authorList>
            <person name="Kawahara Y."/>
            <person name="de la Bastide M."/>
            <person name="Hamilton J.P."/>
            <person name="Kanamori H."/>
            <person name="McCombie W.R."/>
            <person name="Ouyang S."/>
            <person name="Schwartz D.C."/>
            <person name="Tanaka T."/>
            <person name="Wu J."/>
            <person name="Zhou S."/>
            <person name="Childs K.L."/>
            <person name="Davidson R.M."/>
            <person name="Lin H."/>
            <person name="Quesada-Ocampo L."/>
            <person name="Vaillancourt B."/>
            <person name="Sakai H."/>
            <person name="Lee S.S."/>
            <person name="Kim J."/>
            <person name="Numa H."/>
            <person name="Itoh T."/>
            <person name="Buell C.R."/>
            <person name="Matsumoto T."/>
        </authorList>
    </citation>
    <scope>NUCLEOTIDE SEQUENCE [LARGE SCALE GENOMIC DNA]</scope>
    <source>
        <strain evidence="3">cv. Nipponbare</strain>
    </source>
</reference>
<evidence type="ECO:0000313" key="3">
    <source>
        <dbReference type="Proteomes" id="UP000059680"/>
    </source>
</evidence>
<dbReference type="PaxDb" id="39947-A0A0P0WFN3"/>
<proteinExistence type="predicted"/>
<reference evidence="2 3" key="2">
    <citation type="journal article" date="2013" name="Plant Cell Physiol.">
        <title>Rice Annotation Project Database (RAP-DB): an integrative and interactive database for rice genomics.</title>
        <authorList>
            <person name="Sakai H."/>
            <person name="Lee S.S."/>
            <person name="Tanaka T."/>
            <person name="Numa H."/>
            <person name="Kim J."/>
            <person name="Kawahara Y."/>
            <person name="Wakimoto H."/>
            <person name="Yang C.C."/>
            <person name="Iwamoto M."/>
            <person name="Abe T."/>
            <person name="Yamada Y."/>
            <person name="Muto A."/>
            <person name="Inokuchi H."/>
            <person name="Ikemura T."/>
            <person name="Matsumoto T."/>
            <person name="Sasaki T."/>
            <person name="Itoh T."/>
        </authorList>
    </citation>
    <scope>NUCLEOTIDE SEQUENCE [LARGE SCALE GENOMIC DNA]</scope>
    <source>
        <strain evidence="3">cv. Nipponbare</strain>
    </source>
</reference>
<keyword evidence="3" id="KW-1185">Reference proteome</keyword>
<reference evidence="3" key="1">
    <citation type="journal article" date="2005" name="Nature">
        <title>The map-based sequence of the rice genome.</title>
        <authorList>
            <consortium name="International rice genome sequencing project (IRGSP)"/>
            <person name="Matsumoto T."/>
            <person name="Wu J."/>
            <person name="Kanamori H."/>
            <person name="Katayose Y."/>
            <person name="Fujisawa M."/>
            <person name="Namiki N."/>
            <person name="Mizuno H."/>
            <person name="Yamamoto K."/>
            <person name="Antonio B.A."/>
            <person name="Baba T."/>
            <person name="Sakata K."/>
            <person name="Nagamura Y."/>
            <person name="Aoki H."/>
            <person name="Arikawa K."/>
            <person name="Arita K."/>
            <person name="Bito T."/>
            <person name="Chiden Y."/>
            <person name="Fujitsuka N."/>
            <person name="Fukunaka R."/>
            <person name="Hamada M."/>
            <person name="Harada C."/>
            <person name="Hayashi A."/>
            <person name="Hijishita S."/>
            <person name="Honda M."/>
            <person name="Hosokawa S."/>
            <person name="Ichikawa Y."/>
            <person name="Idonuma A."/>
            <person name="Iijima M."/>
            <person name="Ikeda M."/>
            <person name="Ikeno M."/>
            <person name="Ito K."/>
            <person name="Ito S."/>
            <person name="Ito T."/>
            <person name="Ito Y."/>
            <person name="Ito Y."/>
            <person name="Iwabuchi A."/>
            <person name="Kamiya K."/>
            <person name="Karasawa W."/>
            <person name="Kurita K."/>
            <person name="Katagiri S."/>
            <person name="Kikuta A."/>
            <person name="Kobayashi H."/>
            <person name="Kobayashi N."/>
            <person name="Machita K."/>
            <person name="Maehara T."/>
            <person name="Masukawa M."/>
            <person name="Mizubayashi T."/>
            <person name="Mukai Y."/>
            <person name="Nagasaki H."/>
            <person name="Nagata Y."/>
            <person name="Naito S."/>
            <person name="Nakashima M."/>
            <person name="Nakama Y."/>
            <person name="Nakamichi Y."/>
            <person name="Nakamura M."/>
            <person name="Meguro A."/>
            <person name="Negishi M."/>
            <person name="Ohta I."/>
            <person name="Ohta T."/>
            <person name="Okamoto M."/>
            <person name="Ono N."/>
            <person name="Saji S."/>
            <person name="Sakaguchi M."/>
            <person name="Sakai K."/>
            <person name="Shibata M."/>
            <person name="Shimokawa T."/>
            <person name="Song J."/>
            <person name="Takazaki Y."/>
            <person name="Terasawa K."/>
            <person name="Tsugane M."/>
            <person name="Tsuji K."/>
            <person name="Ueda S."/>
            <person name="Waki K."/>
            <person name="Yamagata H."/>
            <person name="Yamamoto M."/>
            <person name="Yamamoto S."/>
            <person name="Yamane H."/>
            <person name="Yoshiki S."/>
            <person name="Yoshihara R."/>
            <person name="Yukawa K."/>
            <person name="Zhong H."/>
            <person name="Yano M."/>
            <person name="Yuan Q."/>
            <person name="Ouyang S."/>
            <person name="Liu J."/>
            <person name="Jones K.M."/>
            <person name="Gansberger K."/>
            <person name="Moffat K."/>
            <person name="Hill J."/>
            <person name="Bera J."/>
            <person name="Fadrosh D."/>
            <person name="Jin S."/>
            <person name="Johri S."/>
            <person name="Kim M."/>
            <person name="Overton L."/>
            <person name="Reardon M."/>
            <person name="Tsitrin T."/>
            <person name="Vuong H."/>
            <person name="Weaver B."/>
            <person name="Ciecko A."/>
            <person name="Tallon L."/>
            <person name="Jackson J."/>
            <person name="Pai G."/>
            <person name="Aken S.V."/>
            <person name="Utterback T."/>
            <person name="Reidmuller S."/>
            <person name="Feldblyum T."/>
            <person name="Hsiao J."/>
            <person name="Zismann V."/>
            <person name="Iobst S."/>
            <person name="de Vazeille A.R."/>
            <person name="Buell C.R."/>
            <person name="Ying K."/>
            <person name="Li Y."/>
            <person name="Lu T."/>
            <person name="Huang Y."/>
            <person name="Zhao Q."/>
            <person name="Feng Q."/>
            <person name="Zhang L."/>
            <person name="Zhu J."/>
            <person name="Weng Q."/>
            <person name="Mu J."/>
            <person name="Lu Y."/>
            <person name="Fan D."/>
            <person name="Liu Y."/>
            <person name="Guan J."/>
            <person name="Zhang Y."/>
            <person name="Yu S."/>
            <person name="Liu X."/>
            <person name="Zhang Y."/>
            <person name="Hong G."/>
            <person name="Han B."/>
            <person name="Choisne N."/>
            <person name="Demange N."/>
            <person name="Orjeda G."/>
            <person name="Samain S."/>
            <person name="Cattolico L."/>
            <person name="Pelletier E."/>
            <person name="Couloux A."/>
            <person name="Segurens B."/>
            <person name="Wincker P."/>
            <person name="D'Hont A."/>
            <person name="Scarpelli C."/>
            <person name="Weissenbach J."/>
            <person name="Salanoubat M."/>
            <person name="Quetier F."/>
            <person name="Yu Y."/>
            <person name="Kim H.R."/>
            <person name="Rambo T."/>
            <person name="Currie J."/>
            <person name="Collura K."/>
            <person name="Luo M."/>
            <person name="Yang T."/>
            <person name="Ammiraju J.S.S."/>
            <person name="Engler F."/>
            <person name="Soderlund C."/>
            <person name="Wing R.A."/>
            <person name="Palmer L.E."/>
            <person name="de la Bastide M."/>
            <person name="Spiegel L."/>
            <person name="Nascimento L."/>
            <person name="Zutavern T."/>
            <person name="O'Shaughnessy A."/>
            <person name="Dike S."/>
            <person name="Dedhia N."/>
            <person name="Preston R."/>
            <person name="Balija V."/>
            <person name="McCombie W.R."/>
            <person name="Chow T."/>
            <person name="Chen H."/>
            <person name="Chung M."/>
            <person name="Chen C."/>
            <person name="Shaw J."/>
            <person name="Wu H."/>
            <person name="Hsiao K."/>
            <person name="Chao Y."/>
            <person name="Chu M."/>
            <person name="Cheng C."/>
            <person name="Hour A."/>
            <person name="Lee P."/>
            <person name="Lin S."/>
            <person name="Lin Y."/>
            <person name="Liou J."/>
            <person name="Liu S."/>
            <person name="Hsing Y."/>
            <person name="Raghuvanshi S."/>
            <person name="Mohanty A."/>
            <person name="Bharti A.K."/>
            <person name="Gaur A."/>
            <person name="Gupta V."/>
            <person name="Kumar D."/>
            <person name="Ravi V."/>
            <person name="Vij S."/>
            <person name="Kapur A."/>
            <person name="Khurana P."/>
            <person name="Khurana P."/>
            <person name="Khurana J.P."/>
            <person name="Tyagi A.K."/>
            <person name="Gaikwad K."/>
            <person name="Singh A."/>
            <person name="Dalal V."/>
            <person name="Srivastava S."/>
            <person name="Dixit A."/>
            <person name="Pal A.K."/>
            <person name="Ghazi I.A."/>
            <person name="Yadav M."/>
            <person name="Pandit A."/>
            <person name="Bhargava A."/>
            <person name="Sureshbabu K."/>
            <person name="Batra K."/>
            <person name="Sharma T.R."/>
            <person name="Mohapatra T."/>
            <person name="Singh N.K."/>
            <person name="Messing J."/>
            <person name="Nelson A.B."/>
            <person name="Fuks G."/>
            <person name="Kavchok S."/>
            <person name="Keizer G."/>
            <person name="Linton E."/>
            <person name="Llaca V."/>
            <person name="Song R."/>
            <person name="Tanyolac B."/>
            <person name="Young S."/>
            <person name="Ho-Il K."/>
            <person name="Hahn J.H."/>
            <person name="Sangsakoo G."/>
            <person name="Vanavichit A."/>
            <person name="de Mattos Luiz.A.T."/>
            <person name="Zimmer P.D."/>
            <person name="Malone G."/>
            <person name="Dellagostin O."/>
            <person name="de Oliveira A.C."/>
            <person name="Bevan M."/>
            <person name="Bancroft I."/>
            <person name="Minx P."/>
            <person name="Cordum H."/>
            <person name="Wilson R."/>
            <person name="Cheng Z."/>
            <person name="Jin W."/>
            <person name="Jiang J."/>
            <person name="Leong S.A."/>
            <person name="Iwama H."/>
            <person name="Gojobori T."/>
            <person name="Itoh T."/>
            <person name="Niimura Y."/>
            <person name="Fujii Y."/>
            <person name="Habara T."/>
            <person name="Sakai H."/>
            <person name="Sato Y."/>
            <person name="Wilson G."/>
            <person name="Kumar K."/>
            <person name="McCouch S."/>
            <person name="Juretic N."/>
            <person name="Hoen D."/>
            <person name="Wright S."/>
            <person name="Bruskiewich R."/>
            <person name="Bureau T."/>
            <person name="Miyao A."/>
            <person name="Hirochika H."/>
            <person name="Nishikawa T."/>
            <person name="Kadowaki K."/>
            <person name="Sugiura M."/>
            <person name="Burr B."/>
            <person name="Sasaki T."/>
        </authorList>
    </citation>
    <scope>NUCLEOTIDE SEQUENCE [LARGE SCALE GENOMIC DNA]</scope>
    <source>
        <strain evidence="3">cv. Nipponbare</strain>
    </source>
</reference>